<evidence type="ECO:0000313" key="7">
    <source>
        <dbReference type="EMBL" id="CAH1203014.1"/>
    </source>
</evidence>
<dbReference type="Pfam" id="PF05105">
    <property type="entry name" value="Phage_holin_4_1"/>
    <property type="match status" value="1"/>
</dbReference>
<feature type="transmembrane region" description="Helical" evidence="6">
    <location>
        <begin position="48"/>
        <end position="65"/>
    </location>
</feature>
<dbReference type="RefSeq" id="WP_236287057.1">
    <property type="nucleotide sequence ID" value="NZ_CAKMMW010000005.1"/>
</dbReference>
<comment type="similarity">
    <text evidence="5">Belongs to the bacteriophage holin family. Cp-1 holin subfamily.</text>
</comment>
<feature type="transmembrane region" description="Helical" evidence="6">
    <location>
        <begin position="77"/>
        <end position="95"/>
    </location>
</feature>
<evidence type="ECO:0008006" key="9">
    <source>
        <dbReference type="Google" id="ProtNLM"/>
    </source>
</evidence>
<evidence type="ECO:0000256" key="4">
    <source>
        <dbReference type="ARBA" id="ARBA00023136"/>
    </source>
</evidence>
<dbReference type="Proteomes" id="UP000838821">
    <property type="component" value="Unassembled WGS sequence"/>
</dbReference>
<reference evidence="7" key="1">
    <citation type="submission" date="2022-01" db="EMBL/GenBank/DDBJ databases">
        <authorList>
            <person name="Criscuolo A."/>
        </authorList>
    </citation>
    <scope>NUCLEOTIDE SEQUENCE</scope>
    <source>
        <strain evidence="7">CIP111891</strain>
    </source>
</reference>
<keyword evidence="4 6" id="KW-0472">Membrane</keyword>
<name>A0ABM9C3H4_9BACL</name>
<protein>
    <recommendedName>
        <fullName evidence="9">Phage holin family protein</fullName>
    </recommendedName>
</protein>
<keyword evidence="3 6" id="KW-1133">Transmembrane helix</keyword>
<gene>
    <name evidence="7" type="ORF">PAECIP111891_02201</name>
</gene>
<comment type="subcellular location">
    <subcellularLocation>
        <location evidence="1">Membrane</location>
        <topology evidence="1">Multi-pass membrane protein</topology>
    </subcellularLocation>
</comment>
<sequence>MHLKGLGSLLFASAIGENRVEVSISTVIGFFGLIVSDFLGGWDIALKILIYLMVADYITGVLGAIKNKNVNSETMFWGGIRKGIVLAVIVIAVLLDQLVGNGSPIFRTITIYFYASREGLSLIENFGVLGVSWPPAIKNVLEQLKQKGEGEK</sequence>
<evidence type="ECO:0000256" key="5">
    <source>
        <dbReference type="ARBA" id="ARBA00023600"/>
    </source>
</evidence>
<evidence type="ECO:0000256" key="6">
    <source>
        <dbReference type="SAM" id="Phobius"/>
    </source>
</evidence>
<dbReference type="InterPro" id="IPR006480">
    <property type="entry name" value="Phage_holin_4_1"/>
</dbReference>
<dbReference type="EMBL" id="CAKMMW010000005">
    <property type="protein sequence ID" value="CAH1203014.1"/>
    <property type="molecule type" value="Genomic_DNA"/>
</dbReference>
<dbReference type="NCBIfam" id="TIGR01593">
    <property type="entry name" value="holin_tox_secr"/>
    <property type="match status" value="1"/>
</dbReference>
<evidence type="ECO:0000256" key="3">
    <source>
        <dbReference type="ARBA" id="ARBA00022989"/>
    </source>
</evidence>
<feature type="transmembrane region" description="Helical" evidence="6">
    <location>
        <begin position="20"/>
        <end position="42"/>
    </location>
</feature>
<accession>A0ABM9C3H4</accession>
<organism evidence="7 8">
    <name type="scientific">Paenibacillus allorhizoplanae</name>
    <dbReference type="NCBI Taxonomy" id="2905648"/>
    <lineage>
        <taxon>Bacteria</taxon>
        <taxon>Bacillati</taxon>
        <taxon>Bacillota</taxon>
        <taxon>Bacilli</taxon>
        <taxon>Bacillales</taxon>
        <taxon>Paenibacillaceae</taxon>
        <taxon>Paenibacillus</taxon>
    </lineage>
</organism>
<evidence type="ECO:0000256" key="2">
    <source>
        <dbReference type="ARBA" id="ARBA00022692"/>
    </source>
</evidence>
<keyword evidence="2 6" id="KW-0812">Transmembrane</keyword>
<keyword evidence="8" id="KW-1185">Reference proteome</keyword>
<evidence type="ECO:0000256" key="1">
    <source>
        <dbReference type="ARBA" id="ARBA00004141"/>
    </source>
</evidence>
<evidence type="ECO:0000313" key="8">
    <source>
        <dbReference type="Proteomes" id="UP000838821"/>
    </source>
</evidence>
<proteinExistence type="inferred from homology"/>
<comment type="caution">
    <text evidence="7">The sequence shown here is derived from an EMBL/GenBank/DDBJ whole genome shotgun (WGS) entry which is preliminary data.</text>
</comment>